<dbReference type="InterPro" id="IPR020846">
    <property type="entry name" value="MFS_dom"/>
</dbReference>
<protein>
    <submittedName>
        <fullName evidence="6">Cyanate permease</fullName>
    </submittedName>
</protein>
<reference evidence="7" key="1">
    <citation type="submission" date="2016-09" db="EMBL/GenBank/DDBJ databases">
        <authorList>
            <person name="Varghese N."/>
            <person name="Submissions S."/>
        </authorList>
    </citation>
    <scope>NUCLEOTIDE SEQUENCE [LARGE SCALE GENOMIC DNA]</scope>
    <source>
        <strain evidence="7">ANC 4466</strain>
    </source>
</reference>
<feature type="transmembrane region" description="Helical" evidence="4">
    <location>
        <begin position="385"/>
        <end position="407"/>
    </location>
</feature>
<evidence type="ECO:0000256" key="2">
    <source>
        <dbReference type="ARBA" id="ARBA00022989"/>
    </source>
</evidence>
<feature type="transmembrane region" description="Helical" evidence="4">
    <location>
        <begin position="235"/>
        <end position="258"/>
    </location>
</feature>
<dbReference type="GO" id="GO:0022857">
    <property type="term" value="F:transmembrane transporter activity"/>
    <property type="evidence" value="ECO:0007669"/>
    <property type="project" value="InterPro"/>
</dbReference>
<dbReference type="Pfam" id="PF07690">
    <property type="entry name" value="MFS_1"/>
    <property type="match status" value="2"/>
</dbReference>
<keyword evidence="7" id="KW-1185">Reference proteome</keyword>
<feature type="transmembrane region" description="Helical" evidence="4">
    <location>
        <begin position="358"/>
        <end position="379"/>
    </location>
</feature>
<feature type="domain" description="Major facilitator superfamily (MFS) profile" evidence="5">
    <location>
        <begin position="18"/>
        <end position="412"/>
    </location>
</feature>
<dbReference type="Gene3D" id="1.20.1250.20">
    <property type="entry name" value="MFS general substrate transporter like domains"/>
    <property type="match status" value="2"/>
</dbReference>
<organism evidence="6 7">
    <name type="scientific">Acinetobacter puyangensis</name>
    <dbReference type="NCBI Taxonomy" id="1096779"/>
    <lineage>
        <taxon>Bacteria</taxon>
        <taxon>Pseudomonadati</taxon>
        <taxon>Pseudomonadota</taxon>
        <taxon>Gammaproteobacteria</taxon>
        <taxon>Moraxellales</taxon>
        <taxon>Moraxellaceae</taxon>
        <taxon>Acinetobacter</taxon>
    </lineage>
</organism>
<dbReference type="InterPro" id="IPR036259">
    <property type="entry name" value="MFS_trans_sf"/>
</dbReference>
<name>A0A240ECB4_9GAMM</name>
<proteinExistence type="predicted"/>
<feature type="transmembrane region" description="Helical" evidence="4">
    <location>
        <begin position="172"/>
        <end position="192"/>
    </location>
</feature>
<dbReference type="AlphaFoldDB" id="A0A240ECB4"/>
<feature type="transmembrane region" description="Helical" evidence="4">
    <location>
        <begin position="48"/>
        <end position="71"/>
    </location>
</feature>
<evidence type="ECO:0000256" key="4">
    <source>
        <dbReference type="SAM" id="Phobius"/>
    </source>
</evidence>
<feature type="transmembrane region" description="Helical" evidence="4">
    <location>
        <begin position="12"/>
        <end position="36"/>
    </location>
</feature>
<evidence type="ECO:0000313" key="6">
    <source>
        <dbReference type="EMBL" id="SNX46191.1"/>
    </source>
</evidence>
<dbReference type="SUPFAM" id="SSF103473">
    <property type="entry name" value="MFS general substrate transporter"/>
    <property type="match status" value="1"/>
</dbReference>
<gene>
    <name evidence="6" type="ORF">SAMN05421731_10919</name>
</gene>
<sequence>MENVAQKPLSKAYCWSVLVLFSLLFFLITAATFTSLGVVLPSMIEELGWSWTSAGFGFTLLGLACGLSSYVPAHTIRKFGVRITLLLGMVILVAGFTSLYLVETITGYFIGTTLLGIGFSFVATVPGTFVLSRLFEKQSLIFGIYFTVGGLGGVIGPAIYFLSINVWHDWRMHWAICGIALLLTLIVSMFVIKENHAEKQHADLISSLKNDDSKSNIYRSEQIWTASGALKTWQFYVIAAAYTSFLLCGITVNSFAVAHITDHGFAAAVAASLLSAQAFINAFSRVGGGILGEFIEPKKLLIISLTTILIGMIAISFANSWLMLMLFTVGIGVGYGMTFLSTSILLTNYYGRAPYLELFSVMNLISTIACFGPLVAGMIKDSMGSFSSAFLLYAIIPFVILIIVIFMKHPRQKEVSNTDISMATKI</sequence>
<evidence type="ECO:0000313" key="7">
    <source>
        <dbReference type="Proteomes" id="UP000219042"/>
    </source>
</evidence>
<accession>A0A240ECB4</accession>
<feature type="transmembrane region" description="Helical" evidence="4">
    <location>
        <begin position="300"/>
        <end position="318"/>
    </location>
</feature>
<feature type="transmembrane region" description="Helical" evidence="4">
    <location>
        <begin position="140"/>
        <end position="160"/>
    </location>
</feature>
<evidence type="ECO:0000259" key="5">
    <source>
        <dbReference type="PROSITE" id="PS50850"/>
    </source>
</evidence>
<dbReference type="PANTHER" id="PTHR11360">
    <property type="entry name" value="MONOCARBOXYLATE TRANSPORTER"/>
    <property type="match status" value="1"/>
</dbReference>
<keyword evidence="2 4" id="KW-1133">Transmembrane helix</keyword>
<dbReference type="InterPro" id="IPR050327">
    <property type="entry name" value="Proton-linked_MCT"/>
</dbReference>
<dbReference type="RefSeq" id="WP_097079941.1">
    <property type="nucleotide sequence ID" value="NZ_BAABHT010000014.1"/>
</dbReference>
<evidence type="ECO:0000256" key="1">
    <source>
        <dbReference type="ARBA" id="ARBA00022692"/>
    </source>
</evidence>
<dbReference type="InterPro" id="IPR011701">
    <property type="entry name" value="MFS"/>
</dbReference>
<feature type="transmembrane region" description="Helical" evidence="4">
    <location>
        <begin position="264"/>
        <end position="288"/>
    </location>
</feature>
<dbReference type="PANTHER" id="PTHR11360:SF290">
    <property type="entry name" value="MONOCARBOXYLATE MFS PERMEASE"/>
    <property type="match status" value="1"/>
</dbReference>
<evidence type="ECO:0000256" key="3">
    <source>
        <dbReference type="ARBA" id="ARBA00023136"/>
    </source>
</evidence>
<keyword evidence="1 4" id="KW-0812">Transmembrane</keyword>
<dbReference type="PROSITE" id="PS50850">
    <property type="entry name" value="MFS"/>
    <property type="match status" value="1"/>
</dbReference>
<feature type="transmembrane region" description="Helical" evidence="4">
    <location>
        <begin position="83"/>
        <end position="102"/>
    </location>
</feature>
<dbReference type="EMBL" id="OANT01000009">
    <property type="protein sequence ID" value="SNX46191.1"/>
    <property type="molecule type" value="Genomic_DNA"/>
</dbReference>
<feature type="transmembrane region" description="Helical" evidence="4">
    <location>
        <begin position="108"/>
        <end position="131"/>
    </location>
</feature>
<dbReference type="OrthoDB" id="5758872at2"/>
<feature type="transmembrane region" description="Helical" evidence="4">
    <location>
        <begin position="324"/>
        <end position="346"/>
    </location>
</feature>
<dbReference type="Proteomes" id="UP000219042">
    <property type="component" value="Unassembled WGS sequence"/>
</dbReference>
<keyword evidence="3 4" id="KW-0472">Membrane</keyword>